<keyword evidence="4" id="KW-0539">Nucleus</keyword>
<accession>A0ABR4GTC0</accession>
<name>A0ABR4GTC0_9EURO</name>
<dbReference type="EMBL" id="JBFXLT010000190">
    <property type="protein sequence ID" value="KAL2802325.1"/>
    <property type="molecule type" value="Genomic_DNA"/>
</dbReference>
<evidence type="ECO:0000259" key="6">
    <source>
        <dbReference type="SMART" id="SM00906"/>
    </source>
</evidence>
<evidence type="ECO:0000256" key="2">
    <source>
        <dbReference type="ARBA" id="ARBA00022723"/>
    </source>
</evidence>
<evidence type="ECO:0000313" key="8">
    <source>
        <dbReference type="Proteomes" id="UP001610334"/>
    </source>
</evidence>
<keyword evidence="3" id="KW-0238">DNA-binding</keyword>
<keyword evidence="2" id="KW-0479">Metal-binding</keyword>
<dbReference type="InterPro" id="IPR007219">
    <property type="entry name" value="XnlR_reg_dom"/>
</dbReference>
<dbReference type="Pfam" id="PF04082">
    <property type="entry name" value="Fungal_trans"/>
    <property type="match status" value="1"/>
</dbReference>
<feature type="region of interest" description="Disordered" evidence="5">
    <location>
        <begin position="15"/>
        <end position="39"/>
    </location>
</feature>
<evidence type="ECO:0000256" key="1">
    <source>
        <dbReference type="ARBA" id="ARBA00004123"/>
    </source>
</evidence>
<dbReference type="CDD" id="cd12148">
    <property type="entry name" value="fungal_TF_MHR"/>
    <property type="match status" value="1"/>
</dbReference>
<gene>
    <name evidence="7" type="ORF">BJX63DRAFT_437971</name>
</gene>
<dbReference type="PANTHER" id="PTHR46910:SF3">
    <property type="entry name" value="HALOTOLERANCE PROTEIN 9-RELATED"/>
    <property type="match status" value="1"/>
</dbReference>
<proteinExistence type="predicted"/>
<evidence type="ECO:0000256" key="3">
    <source>
        <dbReference type="ARBA" id="ARBA00023125"/>
    </source>
</evidence>
<dbReference type="SMART" id="SM00906">
    <property type="entry name" value="Fungal_trans"/>
    <property type="match status" value="1"/>
</dbReference>
<feature type="domain" description="Xylanolytic transcriptional activator regulatory" evidence="6">
    <location>
        <begin position="367"/>
        <end position="441"/>
    </location>
</feature>
<sequence>MYLVECVYTEPVKRSRAPARRQRTVKDEIPSPRKRANRTTAPLMHFTNDPSASSSLVPQGLVAPAAQNNHGLFAPLGMGFTSTSSSVNLAPCWLTERLSTGGPIPQQEKPGNTWSLSGLNTYVSKASKDLHVNSNSTSYSSAPDILGARQAAASYPRHTQSSNSATSAGLSAVVESPGADKLYSVCNEEDTRVNNHTVYSAGSTLAVCLEECRASSTSLDGLSKHWSLFDGGQMNDSSAPSPIPGLQADLPDVGVAADGIHAYFENVHPIYPFMDLRSFLDNWPALYAESFLPDSIFYSAFCLVVAIGLSSDASDQRVRDRQETVMGLYRKTSCLLNDVVGTPIITSVQVLVLHVILHIQLGKEDIAWIICGLANRMSQSLGLHHHQGPVIAKSPEELFSYNHYLGGTIFSLDAFLSALECKPTSVSDIMWATSPLSLGIQASSANTNITTVDDLFRWTVQLARVRNCYCESIKRPQTVHSQVASLLQVDIALSQWLEEVPLNMRPGQGMATLSPQPLYRFIAMLHLDYYFALCSIHWALTQFTKEKPECRLVHSTIRMQSCEDICLSAARSFVDILNGIANTYEGSRLFSITFYSQSCIMVLAILYRAVVCHPQRITAKGDLESFRAGKIHLGRHAHPSKLSPALRALFEDMLTSAEDILARAQA</sequence>
<protein>
    <recommendedName>
        <fullName evidence="6">Xylanolytic transcriptional activator regulatory domain-containing protein</fullName>
    </recommendedName>
</protein>
<keyword evidence="8" id="KW-1185">Reference proteome</keyword>
<reference evidence="7 8" key="1">
    <citation type="submission" date="2024-07" db="EMBL/GenBank/DDBJ databases">
        <title>Section-level genome sequencing and comparative genomics of Aspergillus sections Usti and Cavernicolus.</title>
        <authorList>
            <consortium name="Lawrence Berkeley National Laboratory"/>
            <person name="Nybo J.L."/>
            <person name="Vesth T.C."/>
            <person name="Theobald S."/>
            <person name="Frisvad J.C."/>
            <person name="Larsen T.O."/>
            <person name="Kjaerboelling I."/>
            <person name="Rothschild-Mancinelli K."/>
            <person name="Lyhne E.K."/>
            <person name="Kogle M.E."/>
            <person name="Barry K."/>
            <person name="Clum A."/>
            <person name="Na H."/>
            <person name="Ledsgaard L."/>
            <person name="Lin J."/>
            <person name="Lipzen A."/>
            <person name="Kuo A."/>
            <person name="Riley R."/>
            <person name="Mondo S."/>
            <person name="Labutti K."/>
            <person name="Haridas S."/>
            <person name="Pangalinan J."/>
            <person name="Salamov A.A."/>
            <person name="Simmons B.A."/>
            <person name="Magnuson J.K."/>
            <person name="Chen J."/>
            <person name="Drula E."/>
            <person name="Henrissat B."/>
            <person name="Wiebenga A."/>
            <person name="Lubbers R.J."/>
            <person name="Gomes A.C."/>
            <person name="Makela M.R."/>
            <person name="Stajich J."/>
            <person name="Grigoriev I.V."/>
            <person name="Mortensen U.H."/>
            <person name="De Vries R.P."/>
            <person name="Baker S.E."/>
            <person name="Andersen M.R."/>
        </authorList>
    </citation>
    <scope>NUCLEOTIDE SEQUENCE [LARGE SCALE GENOMIC DNA]</scope>
    <source>
        <strain evidence="7 8">CBS 588.65</strain>
    </source>
</reference>
<comment type="subcellular location">
    <subcellularLocation>
        <location evidence="1">Nucleus</location>
    </subcellularLocation>
</comment>
<evidence type="ECO:0000313" key="7">
    <source>
        <dbReference type="EMBL" id="KAL2802325.1"/>
    </source>
</evidence>
<evidence type="ECO:0000256" key="4">
    <source>
        <dbReference type="ARBA" id="ARBA00023242"/>
    </source>
</evidence>
<comment type="caution">
    <text evidence="7">The sequence shown here is derived from an EMBL/GenBank/DDBJ whole genome shotgun (WGS) entry which is preliminary data.</text>
</comment>
<dbReference type="InterPro" id="IPR050987">
    <property type="entry name" value="AtrR-like"/>
</dbReference>
<dbReference type="PANTHER" id="PTHR46910">
    <property type="entry name" value="TRANSCRIPTION FACTOR PDR1"/>
    <property type="match status" value="1"/>
</dbReference>
<dbReference type="Proteomes" id="UP001610334">
    <property type="component" value="Unassembled WGS sequence"/>
</dbReference>
<evidence type="ECO:0000256" key="5">
    <source>
        <dbReference type="SAM" id="MobiDB-lite"/>
    </source>
</evidence>
<organism evidence="7 8">
    <name type="scientific">Aspergillus granulosus</name>
    <dbReference type="NCBI Taxonomy" id="176169"/>
    <lineage>
        <taxon>Eukaryota</taxon>
        <taxon>Fungi</taxon>
        <taxon>Dikarya</taxon>
        <taxon>Ascomycota</taxon>
        <taxon>Pezizomycotina</taxon>
        <taxon>Eurotiomycetes</taxon>
        <taxon>Eurotiomycetidae</taxon>
        <taxon>Eurotiales</taxon>
        <taxon>Aspergillaceae</taxon>
        <taxon>Aspergillus</taxon>
        <taxon>Aspergillus subgen. Nidulantes</taxon>
    </lineage>
</organism>